<dbReference type="RefSeq" id="WP_029942167.1">
    <property type="nucleotide sequence ID" value="NZ_BSOO01000004.1"/>
</dbReference>
<dbReference type="EMBL" id="BSOO01000004">
    <property type="protein sequence ID" value="GLR46865.1"/>
    <property type="molecule type" value="Genomic_DNA"/>
</dbReference>
<name>A0ABQ5Z5F0_9SPHN</name>
<feature type="transmembrane region" description="Helical" evidence="1">
    <location>
        <begin position="310"/>
        <end position="327"/>
    </location>
</feature>
<feature type="transmembrane region" description="Helical" evidence="1">
    <location>
        <begin position="215"/>
        <end position="235"/>
    </location>
</feature>
<feature type="transmembrane region" description="Helical" evidence="1">
    <location>
        <begin position="98"/>
        <end position="119"/>
    </location>
</feature>
<feature type="transmembrane region" description="Helical" evidence="1">
    <location>
        <begin position="370"/>
        <end position="389"/>
    </location>
</feature>
<proteinExistence type="predicted"/>
<feature type="transmembrane region" description="Helical" evidence="1">
    <location>
        <begin position="179"/>
        <end position="203"/>
    </location>
</feature>
<protein>
    <submittedName>
        <fullName evidence="2">Uncharacterized protein</fullName>
    </submittedName>
</protein>
<feature type="transmembrane region" description="Helical" evidence="1">
    <location>
        <begin position="282"/>
        <end position="301"/>
    </location>
</feature>
<keyword evidence="1" id="KW-1133">Transmembrane helix</keyword>
<reference evidence="3" key="1">
    <citation type="journal article" date="2019" name="Int. J. Syst. Evol. Microbiol.">
        <title>The Global Catalogue of Microorganisms (GCM) 10K type strain sequencing project: providing services to taxonomists for standard genome sequencing and annotation.</title>
        <authorList>
            <consortium name="The Broad Institute Genomics Platform"/>
            <consortium name="The Broad Institute Genome Sequencing Center for Infectious Disease"/>
            <person name="Wu L."/>
            <person name="Ma J."/>
        </authorList>
    </citation>
    <scope>NUCLEOTIDE SEQUENCE [LARGE SCALE GENOMIC DNA]</scope>
    <source>
        <strain evidence="3">NBRC 102146</strain>
    </source>
</reference>
<gene>
    <name evidence="2" type="ORF">GCM10007925_05760</name>
</gene>
<keyword evidence="3" id="KW-1185">Reference proteome</keyword>
<feature type="transmembrane region" description="Helical" evidence="1">
    <location>
        <begin position="155"/>
        <end position="172"/>
    </location>
</feature>
<evidence type="ECO:0000313" key="3">
    <source>
        <dbReference type="Proteomes" id="UP001156703"/>
    </source>
</evidence>
<keyword evidence="1" id="KW-0812">Transmembrane</keyword>
<evidence type="ECO:0000313" key="2">
    <source>
        <dbReference type="EMBL" id="GLR46865.1"/>
    </source>
</evidence>
<dbReference type="Proteomes" id="UP001156703">
    <property type="component" value="Unassembled WGS sequence"/>
</dbReference>
<organism evidence="2 3">
    <name type="scientific">Sphingomonas astaxanthinifaciens DSM 22298</name>
    <dbReference type="NCBI Taxonomy" id="1123267"/>
    <lineage>
        <taxon>Bacteria</taxon>
        <taxon>Pseudomonadati</taxon>
        <taxon>Pseudomonadota</taxon>
        <taxon>Alphaproteobacteria</taxon>
        <taxon>Sphingomonadales</taxon>
        <taxon>Sphingomonadaceae</taxon>
        <taxon>Sphingomonas</taxon>
    </lineage>
</organism>
<feature type="transmembrane region" description="Helical" evidence="1">
    <location>
        <begin position="131"/>
        <end position="149"/>
    </location>
</feature>
<accession>A0ABQ5Z5F0</accession>
<comment type="caution">
    <text evidence="2">The sequence shown here is derived from an EMBL/GenBank/DDBJ whole genome shotgun (WGS) entry which is preliminary data.</text>
</comment>
<feature type="transmembrane region" description="Helical" evidence="1">
    <location>
        <begin position="347"/>
        <end position="363"/>
    </location>
</feature>
<evidence type="ECO:0000256" key="1">
    <source>
        <dbReference type="SAM" id="Phobius"/>
    </source>
</evidence>
<keyword evidence="1" id="KW-0472">Membrane</keyword>
<feature type="transmembrane region" description="Helical" evidence="1">
    <location>
        <begin position="242"/>
        <end position="262"/>
    </location>
</feature>
<sequence>MSATRPDAAPRRADRFTRPQTLLILLAFALLVALRLPNAWVHGRFQDEEATVFLAYAWHFPWEEALFRPFGGYLNIGANAPGVLLAHLVKSGVIKLEYAPYLTMTLALVVQLAPGLLLLTGKADWLPSRTARCLALLVVVLAPSTEEVYLNTLHIQFHLALCAAIILALDIPRRRAVRILYLVPLLLGPLCGPGAILLVPLFALRAYVDRDPQRAFQLTALGLGALIQMLVFYYPSPIRGHWLDPLSVGAAMFIRLFMLPLVGLDISELLGALLGLSRETTLLFVSMAALASAVIFGGLLLRSLRRRETAFWLLFAGLFIAAVTLTYGMTSSIDPKAPFRPYTGERYNFLPVVLLGLALIGIIPRAGPRLAIWLKAFLFLYLAVGAMYYPSPMDWLADGPSWPAEVAKWRADPNYQLTVWPKMRRADLSGIPKPCTPPSSAAGDPRAPRYCESGWLVGKTF</sequence>